<keyword evidence="2" id="KW-0456">Lyase</keyword>
<organism evidence="4">
    <name type="scientific">Psilocybe cubensis</name>
    <name type="common">Psychedelic mushroom</name>
    <name type="synonym">Stropharia cubensis</name>
    <dbReference type="NCBI Taxonomy" id="181762"/>
    <lineage>
        <taxon>Eukaryota</taxon>
        <taxon>Fungi</taxon>
        <taxon>Dikarya</taxon>
        <taxon>Basidiomycota</taxon>
        <taxon>Agaricomycotina</taxon>
        <taxon>Agaricomycetes</taxon>
        <taxon>Agaricomycetidae</taxon>
        <taxon>Agaricales</taxon>
        <taxon>Agaricineae</taxon>
        <taxon>Strophariaceae</taxon>
        <taxon>Psilocybe</taxon>
    </lineage>
</organism>
<dbReference type="GO" id="GO:0005739">
    <property type="term" value="C:mitochondrion"/>
    <property type="evidence" value="ECO:0007669"/>
    <property type="project" value="TreeGrafter"/>
</dbReference>
<dbReference type="GO" id="GO:0004609">
    <property type="term" value="F:phosphatidylserine decarboxylase activity"/>
    <property type="evidence" value="ECO:0007669"/>
    <property type="project" value="InterPro"/>
</dbReference>
<dbReference type="PANTHER" id="PTHR10067:SF9">
    <property type="entry name" value="PHOSPHATIDYLSERINE DECARBOXYLASE FAMILY PROTEIN (AFU_ORTHOLOGUE AFUA_7G01730)"/>
    <property type="match status" value="1"/>
</dbReference>
<dbReference type="EMBL" id="JAFIQS010000011">
    <property type="protein sequence ID" value="KAG5164747.1"/>
    <property type="molecule type" value="Genomic_DNA"/>
</dbReference>
<dbReference type="InterPro" id="IPR022237">
    <property type="entry name" value="PsiD-like"/>
</dbReference>
<evidence type="ECO:0000256" key="1">
    <source>
        <dbReference type="ARBA" id="ARBA00022793"/>
    </source>
</evidence>
<evidence type="ECO:0000256" key="2">
    <source>
        <dbReference type="ARBA" id="ARBA00023239"/>
    </source>
</evidence>
<evidence type="ECO:0000313" key="4">
    <source>
        <dbReference type="EMBL" id="KAG5164747.1"/>
    </source>
</evidence>
<gene>
    <name evidence="4" type="ORF">JR316_010388</name>
</gene>
<dbReference type="Pfam" id="PF02666">
    <property type="entry name" value="PS_Dcarbxylase"/>
    <property type="match status" value="1"/>
</dbReference>
<dbReference type="PANTHER" id="PTHR10067">
    <property type="entry name" value="PHOSPHATIDYLSERINE DECARBOXYLASE"/>
    <property type="match status" value="1"/>
</dbReference>
<name>A0A8H8CFW9_PSICU</name>
<sequence>MDKIFVQASSKNEVKDFDHLLRLLNEIVDAAPEFCVVPGREGEPIGVPMYVLFDLLSNTGAAYDLFRMTAFNAALKNLLKHGVPISSPMVQIIPSRPSLMVGLGSLASDHLNKTAATLMQTILPLILLLSTADTSPGTNSSLGNFGTAFALLRNRRIPTRLSSTMPASPLLITYHRHQTVLRRMISSGQPYSLWDMFDIGPDREYYVKKFEGGKVYQAFLSPQDYHRWHSPIHGTIVKTFILPGTYYAALPDEGVKKDNGERSYAGALIRSQAWLTTHATRAIIFIEADDTDIGLVCFIGVGMAEVSTCDVTVKEQQKVKPGDELGMFHFGGSSHTLIFGPNVNIKFFASVNKHAWINSPIAIVTKKPNADN</sequence>
<protein>
    <recommendedName>
        <fullName evidence="3">L-tryptophan decarboxylase PsiD-like domain-containing protein</fullName>
    </recommendedName>
</protein>
<comment type="caution">
    <text evidence="4">The sequence shown here is derived from an EMBL/GenBank/DDBJ whole genome shotgun (WGS) entry which is preliminary data.</text>
</comment>
<dbReference type="GO" id="GO:0006646">
    <property type="term" value="P:phosphatidylethanolamine biosynthetic process"/>
    <property type="evidence" value="ECO:0007669"/>
    <property type="project" value="TreeGrafter"/>
</dbReference>
<accession>A0A8H8CFW9</accession>
<dbReference type="AlphaFoldDB" id="A0A8H8CFW9"/>
<keyword evidence="1" id="KW-0210">Decarboxylase</keyword>
<feature type="domain" description="L-tryptophan decarboxylase PsiD-like" evidence="3">
    <location>
        <begin position="8"/>
        <end position="80"/>
    </location>
</feature>
<dbReference type="OrthoDB" id="5973539at2759"/>
<dbReference type="InterPro" id="IPR003817">
    <property type="entry name" value="PS_Dcarbxylase"/>
</dbReference>
<proteinExistence type="predicted"/>
<reference evidence="4" key="1">
    <citation type="submission" date="2021-02" db="EMBL/GenBank/DDBJ databases">
        <title>Psilocybe cubensis genome.</title>
        <authorList>
            <person name="Mckernan K.J."/>
            <person name="Crawford S."/>
            <person name="Trippe A."/>
            <person name="Kane L.T."/>
            <person name="Mclaughlin S."/>
        </authorList>
    </citation>
    <scope>NUCLEOTIDE SEQUENCE [LARGE SCALE GENOMIC DNA]</scope>
    <source>
        <strain evidence="4">MGC-MH-2018</strain>
    </source>
</reference>
<evidence type="ECO:0000259" key="3">
    <source>
        <dbReference type="Pfam" id="PF12588"/>
    </source>
</evidence>
<dbReference type="Pfam" id="PF12588">
    <property type="entry name" value="PSDC"/>
    <property type="match status" value="1"/>
</dbReference>